<dbReference type="AlphaFoldDB" id="F0FB34"/>
<keyword evidence="2" id="KW-1185">Reference proteome</keyword>
<evidence type="ECO:0000313" key="1">
    <source>
        <dbReference type="EMBL" id="EGC18797.1"/>
    </source>
</evidence>
<name>F0FB34_9BACT</name>
<dbReference type="Proteomes" id="UP000005697">
    <property type="component" value="Unassembled WGS sequence"/>
</dbReference>
<comment type="caution">
    <text evidence="1">The sequence shown here is derived from an EMBL/GenBank/DDBJ whole genome shotgun (WGS) entry which is preliminary data.</text>
</comment>
<dbReference type="EMBL" id="AEWX01000047">
    <property type="protein sequence ID" value="EGC18797.1"/>
    <property type="molecule type" value="Genomic_DNA"/>
</dbReference>
<organism evidence="1 2">
    <name type="scientific">Prevotella multiformis DSM 16608</name>
    <dbReference type="NCBI Taxonomy" id="888743"/>
    <lineage>
        <taxon>Bacteria</taxon>
        <taxon>Pseudomonadati</taxon>
        <taxon>Bacteroidota</taxon>
        <taxon>Bacteroidia</taxon>
        <taxon>Bacteroidales</taxon>
        <taxon>Prevotellaceae</taxon>
        <taxon>Prevotella</taxon>
    </lineage>
</organism>
<dbReference type="STRING" id="888743.HMPREF9141_2801"/>
<reference evidence="1 2" key="1">
    <citation type="submission" date="2011-01" db="EMBL/GenBank/DDBJ databases">
        <authorList>
            <person name="Muzny D."/>
            <person name="Qin X."/>
            <person name="Deng J."/>
            <person name="Jiang H."/>
            <person name="Liu Y."/>
            <person name="Qu J."/>
            <person name="Song X.-Z."/>
            <person name="Zhang L."/>
            <person name="Thornton R."/>
            <person name="Coyle M."/>
            <person name="Francisco L."/>
            <person name="Jackson L."/>
            <person name="Javaid M."/>
            <person name="Korchina V."/>
            <person name="Kovar C."/>
            <person name="Mata R."/>
            <person name="Mathew T."/>
            <person name="Ngo R."/>
            <person name="Nguyen L."/>
            <person name="Nguyen N."/>
            <person name="Okwuonu G."/>
            <person name="Ongeri F."/>
            <person name="Pham C."/>
            <person name="Simmons D."/>
            <person name="Wilczek-Boney K."/>
            <person name="Hale W."/>
            <person name="Jakkamsetti A."/>
            <person name="Pham P."/>
            <person name="Ruth R."/>
            <person name="San Lucas F."/>
            <person name="Warren J."/>
            <person name="Zhang J."/>
            <person name="Zhao Z."/>
            <person name="Zhou C."/>
            <person name="Zhu D."/>
            <person name="Lee S."/>
            <person name="Bess C."/>
            <person name="Blankenburg K."/>
            <person name="Forbes L."/>
            <person name="Fu Q."/>
            <person name="Gubbala S."/>
            <person name="Hirani K."/>
            <person name="Jayaseelan J.C."/>
            <person name="Lara F."/>
            <person name="Munidasa M."/>
            <person name="Palculict T."/>
            <person name="Patil S."/>
            <person name="Pu L.-L."/>
            <person name="Saada N."/>
            <person name="Tang L."/>
            <person name="Weissenberger G."/>
            <person name="Zhu Y."/>
            <person name="Hemphill L."/>
            <person name="Shang Y."/>
            <person name="Youmans B."/>
            <person name="Ayvaz T."/>
            <person name="Ross M."/>
            <person name="Santibanez J."/>
            <person name="Aqrawi P."/>
            <person name="Gross S."/>
            <person name="Joshi V."/>
            <person name="Fowler G."/>
            <person name="Nazareth L."/>
            <person name="Reid J."/>
            <person name="Worley K."/>
            <person name="Petrosino J."/>
            <person name="Highlander S."/>
            <person name="Gibbs R."/>
        </authorList>
    </citation>
    <scope>NUCLEOTIDE SEQUENCE [LARGE SCALE GENOMIC DNA]</scope>
    <source>
        <strain evidence="1 2">DSM 16608</strain>
    </source>
</reference>
<sequence length="49" mass="5483">MEGVPLYNKVDLTSTDRTDTLFICPVRARDLLGDGIEVLPLSIKSKQYT</sequence>
<protein>
    <submittedName>
        <fullName evidence="1">Uncharacterized protein</fullName>
    </submittedName>
</protein>
<dbReference type="HOGENOM" id="CLU_3139192_0_0_10"/>
<accession>F0FB34</accession>
<proteinExistence type="predicted"/>
<evidence type="ECO:0000313" key="2">
    <source>
        <dbReference type="Proteomes" id="UP000005697"/>
    </source>
</evidence>
<gene>
    <name evidence="1" type="ORF">HMPREF9141_2801</name>
</gene>